<comment type="similarity">
    <text evidence="1">Belongs to the glycosyl hydrolase 32 family.</text>
</comment>
<protein>
    <recommendedName>
        <fullName evidence="4">Glycosyl hydrolase family 32 N-terminal domain-containing protein</fullName>
    </recommendedName>
</protein>
<dbReference type="SUPFAM" id="SSF75005">
    <property type="entry name" value="Arabinanase/levansucrase/invertase"/>
    <property type="match status" value="1"/>
</dbReference>
<evidence type="ECO:0000256" key="1">
    <source>
        <dbReference type="ARBA" id="ARBA00009902"/>
    </source>
</evidence>
<evidence type="ECO:0000313" key="5">
    <source>
        <dbReference type="EMBL" id="CAE5963899.1"/>
    </source>
</evidence>
<dbReference type="InterPro" id="IPR050551">
    <property type="entry name" value="Fructan_Metab_Enzymes"/>
</dbReference>
<dbReference type="Pfam" id="PF00251">
    <property type="entry name" value="Glyco_hydro_32N"/>
    <property type="match status" value="1"/>
</dbReference>
<feature type="domain" description="Glycosyl hydrolase family 32 N-terminal" evidence="4">
    <location>
        <begin position="17"/>
        <end position="97"/>
    </location>
</feature>
<accession>A0A8S1ZPN0</accession>
<evidence type="ECO:0000256" key="2">
    <source>
        <dbReference type="ARBA" id="ARBA00022801"/>
    </source>
</evidence>
<reference evidence="5" key="1">
    <citation type="submission" date="2021-01" db="EMBL/GenBank/DDBJ databases">
        <authorList>
            <person name="Bezrukov I."/>
        </authorList>
    </citation>
    <scope>NUCLEOTIDE SEQUENCE</scope>
</reference>
<evidence type="ECO:0000259" key="4">
    <source>
        <dbReference type="Pfam" id="PF00251"/>
    </source>
</evidence>
<evidence type="ECO:0000313" key="6">
    <source>
        <dbReference type="Proteomes" id="UP000682877"/>
    </source>
</evidence>
<dbReference type="AlphaFoldDB" id="A0A8S1ZPN0"/>
<dbReference type="Proteomes" id="UP000682877">
    <property type="component" value="Chromosome 2"/>
</dbReference>
<keyword evidence="3" id="KW-0326">Glycosidase</keyword>
<dbReference type="Gene3D" id="2.115.10.20">
    <property type="entry name" value="Glycosyl hydrolase domain, family 43"/>
    <property type="match status" value="1"/>
</dbReference>
<proteinExistence type="inferred from homology"/>
<sequence length="99" mass="11295">MGTLHILPYGKPVILYNKSQVQNVAVPVREWSKPPRNPLMAPNAVNGINPDRFRDPTTAWLGRDGEWRVIVGSSNDDRRGLAILYKSRDFFNWTQSTKT</sequence>
<dbReference type="InterPro" id="IPR013148">
    <property type="entry name" value="Glyco_hydro_32_N"/>
</dbReference>
<keyword evidence="2" id="KW-0378">Hydrolase</keyword>
<organism evidence="5 6">
    <name type="scientific">Arabidopsis arenosa</name>
    <name type="common">Sand rock-cress</name>
    <name type="synonym">Cardaminopsis arenosa</name>
    <dbReference type="NCBI Taxonomy" id="38785"/>
    <lineage>
        <taxon>Eukaryota</taxon>
        <taxon>Viridiplantae</taxon>
        <taxon>Streptophyta</taxon>
        <taxon>Embryophyta</taxon>
        <taxon>Tracheophyta</taxon>
        <taxon>Spermatophyta</taxon>
        <taxon>Magnoliopsida</taxon>
        <taxon>eudicotyledons</taxon>
        <taxon>Gunneridae</taxon>
        <taxon>Pentapetalae</taxon>
        <taxon>rosids</taxon>
        <taxon>malvids</taxon>
        <taxon>Brassicales</taxon>
        <taxon>Brassicaceae</taxon>
        <taxon>Camelineae</taxon>
        <taxon>Arabidopsis</taxon>
    </lineage>
</organism>
<keyword evidence="6" id="KW-1185">Reference proteome</keyword>
<name>A0A8S1ZPN0_ARAAE</name>
<dbReference type="PANTHER" id="PTHR31953">
    <property type="entry name" value="BETA-FRUCTOFURANOSIDASE, INSOLUBLE ISOENZYME CWINV1-RELATED"/>
    <property type="match status" value="1"/>
</dbReference>
<dbReference type="GO" id="GO:0016798">
    <property type="term" value="F:hydrolase activity, acting on glycosyl bonds"/>
    <property type="evidence" value="ECO:0007669"/>
    <property type="project" value="UniProtKB-KW"/>
</dbReference>
<gene>
    <name evidence="5" type="ORF">AARE701A_LOCUS5262</name>
</gene>
<dbReference type="InterPro" id="IPR023296">
    <property type="entry name" value="Glyco_hydro_beta-prop_sf"/>
</dbReference>
<dbReference type="EMBL" id="LR999452">
    <property type="protein sequence ID" value="CAE5963899.1"/>
    <property type="molecule type" value="Genomic_DNA"/>
</dbReference>
<evidence type="ECO:0000256" key="3">
    <source>
        <dbReference type="ARBA" id="ARBA00023295"/>
    </source>
</evidence>